<dbReference type="EMBL" id="JACHGI010000001">
    <property type="protein sequence ID" value="MBB6464505.1"/>
    <property type="molecule type" value="Genomic_DNA"/>
</dbReference>
<evidence type="ECO:0000313" key="6">
    <source>
        <dbReference type="Proteomes" id="UP000598227"/>
    </source>
</evidence>
<dbReference type="EMBL" id="JACZEP010000007">
    <property type="protein sequence ID" value="MBE1206981.1"/>
    <property type="molecule type" value="Genomic_DNA"/>
</dbReference>
<protein>
    <submittedName>
        <fullName evidence="4">Lipid-A-disaccharide synthase N-terminal domain-containing protein</fullName>
    </submittedName>
    <submittedName>
        <fullName evidence="3">Lipid-A-disaccharide synthase-like uncharacterized protein</fullName>
    </submittedName>
</protein>
<name>A0A8E1W9G5_9HYPH</name>
<dbReference type="InterPro" id="IPR014546">
    <property type="entry name" value="UCP028440_lipidA_biosyn"/>
</dbReference>
<dbReference type="AlphaFoldDB" id="A0A8E1W9G5"/>
<evidence type="ECO:0000313" key="3">
    <source>
        <dbReference type="EMBL" id="MBB6464505.1"/>
    </source>
</evidence>
<keyword evidence="1" id="KW-1133">Transmembrane helix</keyword>
<reference evidence="4 6" key="2">
    <citation type="submission" date="2020-09" db="EMBL/GenBank/DDBJ databases">
        <title>Draft Genome Sequence of Aminobacter carboxidus type strain DSM 1086, a soil Gram-negative carboxydobacterium.</title>
        <authorList>
            <person name="Turrini P."/>
            <person name="Tescari M."/>
            <person name="Artuso I."/>
            <person name="Lugli G.A."/>
            <person name="Frangipani E."/>
            <person name="Ventura M."/>
            <person name="Visca P."/>
        </authorList>
    </citation>
    <scope>NUCLEOTIDE SEQUENCE [LARGE SCALE GENOMIC DNA]</scope>
    <source>
        <strain evidence="4 6">DSM 1086</strain>
    </source>
</reference>
<keyword evidence="1" id="KW-0812">Transmembrane</keyword>
<proteinExistence type="predicted"/>
<dbReference type="PIRSF" id="PIRSF028440">
    <property type="entry name" value="UCP_LAB_N"/>
    <property type="match status" value="1"/>
</dbReference>
<feature type="transmembrane region" description="Helical" evidence="1">
    <location>
        <begin position="78"/>
        <end position="98"/>
    </location>
</feature>
<sequence length="109" mass="12457">MNLISDLGTWLHDVFIAQFDGWILLGFVAQGFFTMRFVVQWLASERAKRSVVPIAFWFFSLGGGALLLIYAIKRQDPVFIAGQGLGLFIYIRNLWLIANERRLAMSKTD</sequence>
<gene>
    <name evidence="3" type="ORF">HNQ96_000352</name>
    <name evidence="4" type="ORF">IHE39_22045</name>
</gene>
<evidence type="ECO:0000259" key="2">
    <source>
        <dbReference type="SMART" id="SM01259"/>
    </source>
</evidence>
<feature type="domain" description="Lipid A biosynthesis N-terminal" evidence="2">
    <location>
        <begin position="25"/>
        <end position="96"/>
    </location>
</feature>
<feature type="transmembrane region" description="Helical" evidence="1">
    <location>
        <begin position="51"/>
        <end position="72"/>
    </location>
</feature>
<dbReference type="Proteomes" id="UP000598227">
    <property type="component" value="Unassembled WGS sequence"/>
</dbReference>
<dbReference type="GO" id="GO:0008915">
    <property type="term" value="F:lipid-A-disaccharide synthase activity"/>
    <property type="evidence" value="ECO:0007669"/>
    <property type="project" value="InterPro"/>
</dbReference>
<organism evidence="3 5">
    <name type="scientific">Aminobacter carboxidus</name>
    <dbReference type="NCBI Taxonomy" id="376165"/>
    <lineage>
        <taxon>Bacteria</taxon>
        <taxon>Pseudomonadati</taxon>
        <taxon>Pseudomonadota</taxon>
        <taxon>Alphaproteobacteria</taxon>
        <taxon>Hyphomicrobiales</taxon>
        <taxon>Phyllobacteriaceae</taxon>
        <taxon>Aminobacter</taxon>
    </lineage>
</organism>
<dbReference type="InterPro" id="IPR011499">
    <property type="entry name" value="Lipid_A_biosynth_N"/>
</dbReference>
<feature type="transmembrane region" description="Helical" evidence="1">
    <location>
        <begin position="15"/>
        <end position="39"/>
    </location>
</feature>
<dbReference type="GO" id="GO:0009245">
    <property type="term" value="P:lipid A biosynthetic process"/>
    <property type="evidence" value="ECO:0007669"/>
    <property type="project" value="InterPro"/>
</dbReference>
<keyword evidence="1" id="KW-0472">Membrane</keyword>
<keyword evidence="6" id="KW-1185">Reference proteome</keyword>
<reference evidence="3 5" key="1">
    <citation type="submission" date="2020-08" db="EMBL/GenBank/DDBJ databases">
        <title>Genomic Encyclopedia of Type Strains, Phase IV (KMG-IV): sequencing the most valuable type-strain genomes for metagenomic binning, comparative biology and taxonomic classification.</title>
        <authorList>
            <person name="Goeker M."/>
        </authorList>
    </citation>
    <scope>NUCLEOTIDE SEQUENCE [LARGE SCALE GENOMIC DNA]</scope>
    <source>
        <strain evidence="3 5">DSM 17454</strain>
    </source>
</reference>
<dbReference type="SMART" id="SM01259">
    <property type="entry name" value="LAB_N"/>
    <property type="match status" value="1"/>
</dbReference>
<dbReference type="Pfam" id="PF07578">
    <property type="entry name" value="LAB_N"/>
    <property type="match status" value="1"/>
</dbReference>
<dbReference type="GO" id="GO:0016020">
    <property type="term" value="C:membrane"/>
    <property type="evidence" value="ECO:0007669"/>
    <property type="project" value="GOC"/>
</dbReference>
<comment type="caution">
    <text evidence="3">The sequence shown here is derived from an EMBL/GenBank/DDBJ whole genome shotgun (WGS) entry which is preliminary data.</text>
</comment>
<dbReference type="Proteomes" id="UP000532373">
    <property type="component" value="Unassembled WGS sequence"/>
</dbReference>
<accession>A0A8E1W9G5</accession>
<dbReference type="Gene3D" id="1.20.1280.290">
    <property type="match status" value="1"/>
</dbReference>
<evidence type="ECO:0000313" key="4">
    <source>
        <dbReference type="EMBL" id="MBE1206981.1"/>
    </source>
</evidence>
<dbReference type="RefSeq" id="WP_184767097.1">
    <property type="nucleotide sequence ID" value="NZ_JACHGI010000001.1"/>
</dbReference>
<evidence type="ECO:0000256" key="1">
    <source>
        <dbReference type="SAM" id="Phobius"/>
    </source>
</evidence>
<evidence type="ECO:0000313" key="5">
    <source>
        <dbReference type="Proteomes" id="UP000532373"/>
    </source>
</evidence>